<proteinExistence type="predicted"/>
<dbReference type="EMBL" id="BMFN01000003">
    <property type="protein sequence ID" value="GGF73817.1"/>
    <property type="molecule type" value="Genomic_DNA"/>
</dbReference>
<evidence type="ECO:0000313" key="1">
    <source>
        <dbReference type="EMBL" id="GGF73817.1"/>
    </source>
</evidence>
<reference evidence="1 2" key="1">
    <citation type="journal article" date="2019" name="Int. J. Syst. Evol. Microbiol.">
        <title>The Global Catalogue of Microorganisms (GCM) 10K type strain sequencing project: providing services to taxonomists for standard genome sequencing and annotation.</title>
        <authorList>
            <consortium name="The Broad Institute Genomics Platform"/>
            <consortium name="The Broad Institute Genome Sequencing Center for Infectious Disease"/>
            <person name="Wu L."/>
            <person name="Ma J."/>
        </authorList>
    </citation>
    <scope>NUCLEOTIDE SEQUENCE [LARGE SCALE GENOMIC DNA]</scope>
    <source>
        <strain evidence="1 2">CGMCC 1.12720</strain>
    </source>
</reference>
<comment type="caution">
    <text evidence="1">The sequence shown here is derived from an EMBL/GenBank/DDBJ whole genome shotgun (WGS) entry which is preliminary data.</text>
</comment>
<evidence type="ECO:0000313" key="2">
    <source>
        <dbReference type="Proteomes" id="UP000605392"/>
    </source>
</evidence>
<gene>
    <name evidence="1" type="ORF">GCM10011375_31180</name>
</gene>
<protein>
    <submittedName>
        <fullName evidence="1">Uncharacterized protein</fullName>
    </submittedName>
</protein>
<dbReference type="Proteomes" id="UP000605392">
    <property type="component" value="Unassembled WGS sequence"/>
</dbReference>
<sequence>MRIFYRFFIGVFLLPLTIYILFWLPLLFIPSCQEAEAKVTFYDTVKYELNVSPNVFVGPKRINSEKYQWYLLKGSSDTVFVTVDIHPHSLGLLNSLGLDTSKPDSGTTEWLRKHHPRINK</sequence>
<keyword evidence="2" id="KW-1185">Reference proteome</keyword>
<organism evidence="1 2">
    <name type="scientific">Hymenobacter qilianensis</name>
    <dbReference type="NCBI Taxonomy" id="1385715"/>
    <lineage>
        <taxon>Bacteria</taxon>
        <taxon>Pseudomonadati</taxon>
        <taxon>Bacteroidota</taxon>
        <taxon>Cytophagia</taxon>
        <taxon>Cytophagales</taxon>
        <taxon>Hymenobacteraceae</taxon>
        <taxon>Hymenobacter</taxon>
    </lineage>
</organism>
<accession>A0ACB5PUN5</accession>
<name>A0ACB5PUN5_9BACT</name>